<dbReference type="AlphaFoldDB" id="A0A2K8T8U1"/>
<dbReference type="OrthoDB" id="200044at2"/>
<proteinExistence type="predicted"/>
<dbReference type="RefSeq" id="WP_100903952.1">
    <property type="nucleotide sequence ID" value="NZ_CAWNNC010000008.1"/>
</dbReference>
<dbReference type="Proteomes" id="UP000232003">
    <property type="component" value="Plasmid pNFSY07"/>
</dbReference>
<organism evidence="1 2">
    <name type="scientific">Nostoc flagelliforme CCNUN1</name>
    <dbReference type="NCBI Taxonomy" id="2038116"/>
    <lineage>
        <taxon>Bacteria</taxon>
        <taxon>Bacillati</taxon>
        <taxon>Cyanobacteriota</taxon>
        <taxon>Cyanophyceae</taxon>
        <taxon>Nostocales</taxon>
        <taxon>Nostocaceae</taxon>
        <taxon>Nostoc</taxon>
    </lineage>
</organism>
<name>A0A2K8T8U1_9NOSO</name>
<dbReference type="EMBL" id="CP024792">
    <property type="protein sequence ID" value="AUB44070.1"/>
    <property type="molecule type" value="Genomic_DNA"/>
</dbReference>
<accession>A0A2K8T8U1</accession>
<gene>
    <name evidence="1" type="ORF">COO91_10288</name>
</gene>
<dbReference type="KEGG" id="nfl:COO91_10288"/>
<geneLocation type="plasmid" evidence="2">
    <name>pnfsy07</name>
</geneLocation>
<reference evidence="1" key="1">
    <citation type="submission" date="2017-11" db="EMBL/GenBank/DDBJ databases">
        <title>Complete genome of a free-living desiccation-tolerant cyanobacterium and its photosynthetic adaptation to extreme terrestrial habitat.</title>
        <authorList>
            <person name="Shang J."/>
        </authorList>
    </citation>
    <scope>NUCLEOTIDE SEQUENCE [LARGE SCALE GENOMIC DNA]</scope>
    <source>
        <strain evidence="1">CCNUN1</strain>
        <plasmid evidence="1">pNFSY07</plasmid>
    </source>
</reference>
<evidence type="ECO:0000313" key="2">
    <source>
        <dbReference type="Proteomes" id="UP000232003"/>
    </source>
</evidence>
<protein>
    <submittedName>
        <fullName evidence="1">Cellulose biosynthesis protein BcsQ</fullName>
    </submittedName>
</protein>
<keyword evidence="1" id="KW-0614">Plasmid</keyword>
<sequence>MPTIHLVDGEKGGVGKSLVTRTMIQYFLDKKIPFVPVETDRSNPDVAGVYKGICQYAVFSENERQADKADRIFEMATSKPVVVNLAAQSHRAVFDWIERNQLIELGNSEGVTFCKWFVSTGGYDSLNLFGQSVNSYGEKMPHILVRNLGLCDDWEHVDLDMNIQKLIKKYKIIVIDFPKLAYKERNIIDQNRMTFAEARENKEFGIIGRQRVVNFLKLAYGAFEKVGIWDEEIK</sequence>
<evidence type="ECO:0000313" key="1">
    <source>
        <dbReference type="EMBL" id="AUB44070.1"/>
    </source>
</evidence>
<keyword evidence="2" id="KW-1185">Reference proteome</keyword>